<evidence type="ECO:0000313" key="2">
    <source>
        <dbReference type="EMBL" id="AKD03222.1"/>
    </source>
</evidence>
<dbReference type="RefSeq" id="WP_046310242.1">
    <property type="nucleotide sequence ID" value="NZ_CBCSCY010000004.1"/>
</dbReference>
<gene>
    <name evidence="2" type="ORF">PKOR_08890</name>
</gene>
<accession>A0A0E3UWA0</accession>
<name>A0A0E3UWA0_9BACT</name>
<dbReference type="OrthoDB" id="853799at2"/>
<dbReference type="PATRIC" id="fig|400092.3.peg.1952"/>
<evidence type="ECO:0000256" key="1">
    <source>
        <dbReference type="SAM" id="MobiDB-lite"/>
    </source>
</evidence>
<feature type="region of interest" description="Disordered" evidence="1">
    <location>
        <begin position="24"/>
        <end position="58"/>
    </location>
</feature>
<dbReference type="EMBL" id="CP009621">
    <property type="protein sequence ID" value="AKD03222.1"/>
    <property type="molecule type" value="Genomic_DNA"/>
</dbReference>
<reference evidence="2 3" key="1">
    <citation type="journal article" date="2015" name="Sci. Rep.">
        <title>Unraveling adaptation of Pontibacter korlensis to radiation and infertility in desert through complete genome and comparative transcriptomic analysis.</title>
        <authorList>
            <person name="Dai J."/>
            <person name="Dai W."/>
            <person name="Qiu C."/>
            <person name="Yang Z."/>
            <person name="Zhang Y."/>
            <person name="Zhou M."/>
            <person name="Zhang L."/>
            <person name="Fang C."/>
            <person name="Gao Q."/>
            <person name="Yang Q."/>
            <person name="Li X."/>
            <person name="Wang Z."/>
            <person name="Wang Z."/>
            <person name="Jia Z."/>
            <person name="Chen X."/>
        </authorList>
    </citation>
    <scope>NUCLEOTIDE SEQUENCE [LARGE SCALE GENOMIC DNA]</scope>
    <source>
        <strain evidence="2 3">X14-1T</strain>
    </source>
</reference>
<feature type="compositionally biased region" description="Acidic residues" evidence="1">
    <location>
        <begin position="33"/>
        <end position="48"/>
    </location>
</feature>
<dbReference type="Proteomes" id="UP000033109">
    <property type="component" value="Chromosome"/>
</dbReference>
<evidence type="ECO:0000313" key="3">
    <source>
        <dbReference type="Proteomes" id="UP000033109"/>
    </source>
</evidence>
<dbReference type="KEGG" id="pko:PKOR_08890"/>
<keyword evidence="3" id="KW-1185">Reference proteome</keyword>
<sequence>MMISILYTVALLTILAYYAFAPRTRYNRPPSTDNDDDGGEPLGDDLPDLDLPPGISLPINDFEPRYDIRKIKVPKFPEPSLH</sequence>
<proteinExistence type="predicted"/>
<organism evidence="2 3">
    <name type="scientific">Pontibacter korlensis</name>
    <dbReference type="NCBI Taxonomy" id="400092"/>
    <lineage>
        <taxon>Bacteria</taxon>
        <taxon>Pseudomonadati</taxon>
        <taxon>Bacteroidota</taxon>
        <taxon>Cytophagia</taxon>
        <taxon>Cytophagales</taxon>
        <taxon>Hymenobacteraceae</taxon>
        <taxon>Pontibacter</taxon>
    </lineage>
</organism>
<protein>
    <submittedName>
        <fullName evidence="2">Uncharacterized protein</fullName>
    </submittedName>
</protein>
<dbReference type="HOGENOM" id="CLU_2649533_0_0_10"/>
<dbReference type="AlphaFoldDB" id="A0A0E3UWA0"/>